<keyword evidence="4" id="KW-1185">Reference proteome</keyword>
<dbReference type="PANTHER" id="PTHR42730:SF1">
    <property type="entry name" value="2-OXOGLUTARATE SYNTHASE SUBUNIT KORC"/>
    <property type="match status" value="1"/>
</dbReference>
<evidence type="ECO:0000313" key="3">
    <source>
        <dbReference type="EMBL" id="ACL65347.1"/>
    </source>
</evidence>
<dbReference type="AlphaFoldDB" id="B8J848"/>
<organism evidence="3 4">
    <name type="scientific">Anaeromyxobacter dehalogenans (strain ATCC BAA-258 / DSM 21875 / 2CP-1)</name>
    <dbReference type="NCBI Taxonomy" id="455488"/>
    <lineage>
        <taxon>Bacteria</taxon>
        <taxon>Pseudomonadati</taxon>
        <taxon>Myxococcota</taxon>
        <taxon>Myxococcia</taxon>
        <taxon>Myxococcales</taxon>
        <taxon>Cystobacterineae</taxon>
        <taxon>Anaeromyxobacteraceae</taxon>
        <taxon>Anaeromyxobacter</taxon>
    </lineage>
</organism>
<evidence type="ECO:0000259" key="2">
    <source>
        <dbReference type="Pfam" id="PF01558"/>
    </source>
</evidence>
<dbReference type="EMBL" id="CP001359">
    <property type="protein sequence ID" value="ACL65347.1"/>
    <property type="molecule type" value="Genomic_DNA"/>
</dbReference>
<keyword evidence="3" id="KW-0670">Pyruvate</keyword>
<dbReference type="Gene3D" id="3.40.920.10">
    <property type="entry name" value="Pyruvate-ferredoxin oxidoreductase, PFOR, domain III"/>
    <property type="match status" value="1"/>
</dbReference>
<dbReference type="InterPro" id="IPR002869">
    <property type="entry name" value="Pyrv_flavodox_OxRed_cen"/>
</dbReference>
<gene>
    <name evidence="3" type="ordered locus">A2cp1_2006</name>
</gene>
<evidence type="ECO:0000256" key="1">
    <source>
        <dbReference type="ARBA" id="ARBA00023002"/>
    </source>
</evidence>
<dbReference type="Pfam" id="PF01558">
    <property type="entry name" value="POR"/>
    <property type="match status" value="1"/>
</dbReference>
<dbReference type="HOGENOM" id="CLU_087284_0_0_7"/>
<dbReference type="InterPro" id="IPR019752">
    <property type="entry name" value="Pyrv/ketoisovalerate_OxRed_cat"/>
</dbReference>
<dbReference type="RefSeq" id="WP_012633241.1">
    <property type="nucleotide sequence ID" value="NC_011891.1"/>
</dbReference>
<dbReference type="PANTHER" id="PTHR42730">
    <property type="entry name" value="2-OXOGLUTARATE SYNTHASE SUBUNIT KORC"/>
    <property type="match status" value="1"/>
</dbReference>
<reference evidence="3" key="1">
    <citation type="submission" date="2009-01" db="EMBL/GenBank/DDBJ databases">
        <title>Complete sequence of Anaeromyxobacter dehalogenans 2CP-1.</title>
        <authorList>
            <consortium name="US DOE Joint Genome Institute"/>
            <person name="Lucas S."/>
            <person name="Copeland A."/>
            <person name="Lapidus A."/>
            <person name="Glavina del Rio T."/>
            <person name="Dalin E."/>
            <person name="Tice H."/>
            <person name="Bruce D."/>
            <person name="Goodwin L."/>
            <person name="Pitluck S."/>
            <person name="Saunders E."/>
            <person name="Brettin T."/>
            <person name="Detter J.C."/>
            <person name="Han C."/>
            <person name="Larimer F."/>
            <person name="Land M."/>
            <person name="Hauser L."/>
            <person name="Kyrpides N."/>
            <person name="Ovchinnikova G."/>
            <person name="Beliaev A.S."/>
            <person name="Richardson P."/>
        </authorList>
    </citation>
    <scope>NUCLEOTIDE SEQUENCE</scope>
    <source>
        <strain evidence="3">2CP-1</strain>
    </source>
</reference>
<dbReference type="InterPro" id="IPR052554">
    <property type="entry name" value="2-oxoglutarate_synth_KorC"/>
</dbReference>
<sequence>MGPTEIKIGGLGGQGVILGGIIIGKAAALFDDKHSCLTQAFGPEARGSACSAQVVVDAEPILYPYVHNPHLMVAMSQDAFAKFSPELRKDGTLIIEEDLVKPTGLPSTVKVYAVPATRIAEELGKKMVLNIVMVGFFTAITGLVSERAAREAVKDSVPPATIDLNMKAFERGFAYGKQLLAGPRN</sequence>
<protein>
    <submittedName>
        <fullName evidence="3">Pyruvate ferredoxin/flavodoxin oxidoreductase</fullName>
    </submittedName>
</protein>
<dbReference type="Proteomes" id="UP000007089">
    <property type="component" value="Chromosome"/>
</dbReference>
<feature type="domain" description="Pyruvate/ketoisovalerate oxidoreductase catalytic" evidence="2">
    <location>
        <begin position="12"/>
        <end position="173"/>
    </location>
</feature>
<accession>B8J848</accession>
<evidence type="ECO:0000313" key="4">
    <source>
        <dbReference type="Proteomes" id="UP000007089"/>
    </source>
</evidence>
<dbReference type="KEGG" id="acp:A2cp1_2006"/>
<dbReference type="SUPFAM" id="SSF53323">
    <property type="entry name" value="Pyruvate-ferredoxin oxidoreductase, PFOR, domain III"/>
    <property type="match status" value="1"/>
</dbReference>
<name>B8J848_ANAD2</name>
<keyword evidence="1" id="KW-0560">Oxidoreductase</keyword>
<proteinExistence type="predicted"/>
<dbReference type="GO" id="GO:0016903">
    <property type="term" value="F:oxidoreductase activity, acting on the aldehyde or oxo group of donors"/>
    <property type="evidence" value="ECO:0007669"/>
    <property type="project" value="InterPro"/>
</dbReference>